<keyword evidence="3" id="KW-1185">Reference proteome</keyword>
<protein>
    <recommendedName>
        <fullName evidence="1">DUF6456 domain-containing protein</fullName>
    </recommendedName>
</protein>
<feature type="domain" description="DUF6456" evidence="1">
    <location>
        <begin position="96"/>
        <end position="219"/>
    </location>
</feature>
<evidence type="ECO:0000313" key="2">
    <source>
        <dbReference type="EMBL" id="GAA0567135.1"/>
    </source>
</evidence>
<reference evidence="2 3" key="1">
    <citation type="journal article" date="2019" name="Int. J. Syst. Evol. Microbiol.">
        <title>The Global Catalogue of Microorganisms (GCM) 10K type strain sequencing project: providing services to taxonomists for standard genome sequencing and annotation.</title>
        <authorList>
            <consortium name="The Broad Institute Genomics Platform"/>
            <consortium name="The Broad Institute Genome Sequencing Center for Infectious Disease"/>
            <person name="Wu L."/>
            <person name="Ma J."/>
        </authorList>
    </citation>
    <scope>NUCLEOTIDE SEQUENCE [LARGE SCALE GENOMIC DNA]</scope>
    <source>
        <strain evidence="2 3">JCM 15089</strain>
    </source>
</reference>
<dbReference type="InterPro" id="IPR045599">
    <property type="entry name" value="DUF6456"/>
</dbReference>
<sequence length="235" mass="25764">MTDRTASMRRLLVRLAKGAQLHRAGGAFLLSGRRGPKAAIPAELVELLVTERLVAETADGIAITADGEHWLAGDASLALEARLVTDEGGREHYVVVNTAESPLSLLRRHGVISATAYDAGEKLRRDYTIGQLTPRMGVDYSAPVGSHAFRPDLTETVVAARQRFNHALRAAGPGLSDVLFDVCCYLMRLEECEQNHNWPRGSARVVLGLALERLAEHYGMTAPSQARTRSWRRED</sequence>
<proteinExistence type="predicted"/>
<organism evidence="2 3">
    <name type="scientific">Rhizomicrobium electricum</name>
    <dbReference type="NCBI Taxonomy" id="480070"/>
    <lineage>
        <taxon>Bacteria</taxon>
        <taxon>Pseudomonadati</taxon>
        <taxon>Pseudomonadota</taxon>
        <taxon>Alphaproteobacteria</taxon>
        <taxon>Micropepsales</taxon>
        <taxon>Micropepsaceae</taxon>
        <taxon>Rhizomicrobium</taxon>
    </lineage>
</organism>
<dbReference type="RefSeq" id="WP_166933018.1">
    <property type="nucleotide sequence ID" value="NZ_BAAADD010000003.1"/>
</dbReference>
<name>A0ABN1EIV8_9PROT</name>
<evidence type="ECO:0000259" key="1">
    <source>
        <dbReference type="Pfam" id="PF20057"/>
    </source>
</evidence>
<evidence type="ECO:0000313" key="3">
    <source>
        <dbReference type="Proteomes" id="UP001499951"/>
    </source>
</evidence>
<dbReference type="Proteomes" id="UP001499951">
    <property type="component" value="Unassembled WGS sequence"/>
</dbReference>
<accession>A0ABN1EIV8</accession>
<gene>
    <name evidence="2" type="ORF">GCM10008942_14550</name>
</gene>
<dbReference type="Pfam" id="PF20057">
    <property type="entry name" value="DUF6456"/>
    <property type="match status" value="1"/>
</dbReference>
<dbReference type="EMBL" id="BAAADD010000003">
    <property type="protein sequence ID" value="GAA0567135.1"/>
    <property type="molecule type" value="Genomic_DNA"/>
</dbReference>
<comment type="caution">
    <text evidence="2">The sequence shown here is derived from an EMBL/GenBank/DDBJ whole genome shotgun (WGS) entry which is preliminary data.</text>
</comment>